<dbReference type="SUPFAM" id="SSF53474">
    <property type="entry name" value="alpha/beta-Hydrolases"/>
    <property type="match status" value="1"/>
</dbReference>
<name>M7NNC8_9BACT</name>
<keyword evidence="3" id="KW-1185">Reference proteome</keyword>
<proteinExistence type="predicted"/>
<gene>
    <name evidence="2" type="primary">acoC_1</name>
    <name evidence="2" type="ORF">ADICEAN_01623</name>
</gene>
<dbReference type="PANTHER" id="PTHR43798:SF33">
    <property type="entry name" value="HYDROLASE, PUTATIVE (AFU_ORTHOLOGUE AFUA_2G14860)-RELATED"/>
    <property type="match status" value="1"/>
</dbReference>
<dbReference type="InterPro" id="IPR050266">
    <property type="entry name" value="AB_hydrolase_sf"/>
</dbReference>
<accession>M7NNC8</accession>
<dbReference type="STRING" id="1279009.ADICEAN_01623"/>
<protein>
    <submittedName>
        <fullName evidence="2">Dihydrolipoyllysine-residue acetyltransferase component of acetoin cleaving system</fullName>
        <ecNumber evidence="2">2.3.1.12</ecNumber>
    </submittedName>
</protein>
<dbReference type="GO" id="GO:0004742">
    <property type="term" value="F:dihydrolipoyllysine-residue acetyltransferase activity"/>
    <property type="evidence" value="ECO:0007669"/>
    <property type="project" value="UniProtKB-EC"/>
</dbReference>
<dbReference type="eggNOG" id="COG1073">
    <property type="taxonomic scope" value="Bacteria"/>
</dbReference>
<keyword evidence="2" id="KW-0012">Acyltransferase</keyword>
<feature type="domain" description="AB hydrolase-1" evidence="1">
    <location>
        <begin position="75"/>
        <end position="270"/>
    </location>
</feature>
<evidence type="ECO:0000259" key="1">
    <source>
        <dbReference type="Pfam" id="PF12697"/>
    </source>
</evidence>
<evidence type="ECO:0000313" key="2">
    <source>
        <dbReference type="EMBL" id="EMR03230.1"/>
    </source>
</evidence>
<keyword evidence="2" id="KW-0808">Transferase</keyword>
<comment type="caution">
    <text evidence="2">The sequence shown here is derived from an EMBL/GenBank/DDBJ whole genome shotgun (WGS) entry which is preliminary data.</text>
</comment>
<dbReference type="InterPro" id="IPR029058">
    <property type="entry name" value="AB_hydrolase_fold"/>
</dbReference>
<dbReference type="PANTHER" id="PTHR43798">
    <property type="entry name" value="MONOACYLGLYCEROL LIPASE"/>
    <property type="match status" value="1"/>
</dbReference>
<organism evidence="2 3">
    <name type="scientific">Cesiribacter andamanensis AMV16</name>
    <dbReference type="NCBI Taxonomy" id="1279009"/>
    <lineage>
        <taxon>Bacteria</taxon>
        <taxon>Pseudomonadati</taxon>
        <taxon>Bacteroidota</taxon>
        <taxon>Cytophagia</taxon>
        <taxon>Cytophagales</taxon>
        <taxon>Cesiribacteraceae</taxon>
        <taxon>Cesiribacter</taxon>
    </lineage>
</organism>
<dbReference type="Pfam" id="PF12697">
    <property type="entry name" value="Abhydrolase_6"/>
    <property type="match status" value="1"/>
</dbReference>
<dbReference type="EC" id="2.3.1.12" evidence="2"/>
<dbReference type="OrthoDB" id="9785847at2"/>
<evidence type="ECO:0000313" key="3">
    <source>
        <dbReference type="Proteomes" id="UP000011910"/>
    </source>
</evidence>
<dbReference type="GO" id="GO:0016020">
    <property type="term" value="C:membrane"/>
    <property type="evidence" value="ECO:0007669"/>
    <property type="project" value="TreeGrafter"/>
</dbReference>
<dbReference type="InterPro" id="IPR000073">
    <property type="entry name" value="AB_hydrolase_1"/>
</dbReference>
<dbReference type="RefSeq" id="WP_009195020.1">
    <property type="nucleotide sequence ID" value="NZ_AODQ01000031.1"/>
</dbReference>
<dbReference type="AlphaFoldDB" id="M7NNC8"/>
<dbReference type="Gene3D" id="3.40.50.1820">
    <property type="entry name" value="alpha/beta hydrolase"/>
    <property type="match status" value="1"/>
</dbReference>
<dbReference type="Proteomes" id="UP000011910">
    <property type="component" value="Unassembled WGS sequence"/>
</dbReference>
<reference evidence="2 3" key="1">
    <citation type="journal article" date="2013" name="Genome Announc.">
        <title>Draft Genome Sequence of Cesiribacter andamanensis Strain AMV16T, Isolated from a Soil Sample from a Mud Volcano in the Andaman Islands, India.</title>
        <authorList>
            <person name="Shivaji S."/>
            <person name="Ara S."/>
            <person name="Begum Z."/>
            <person name="Srinivas T.N."/>
            <person name="Singh A."/>
            <person name="Kumar Pinnaka A."/>
        </authorList>
    </citation>
    <scope>NUCLEOTIDE SEQUENCE [LARGE SCALE GENOMIC DNA]</scope>
    <source>
        <strain evidence="2 3">AMV16</strain>
    </source>
</reference>
<dbReference type="EMBL" id="AODQ01000031">
    <property type="protein sequence ID" value="EMR03230.1"/>
    <property type="molecule type" value="Genomic_DNA"/>
</dbReference>
<sequence length="300" mass="33411">MKRLIPSLLGTYLNTLATVAPKTAGRHGFSLFCYPVRPSLQAHQRAFLQTAERFTLNQQGRKLQAYRWGSGPRKVLFLHGWQSHSFRWKKYIEALSPDEFSLYALDAPGHGLSEGRALTVPLYSQLIRQFIDQLGEVETVVSHSLGSFSALHALHVQPQLPVQKLVVMGSPVAASSFIDFYSQYLRLGKRAVGLTLQHFEQVIGEPIAHFEASRFARGLQLPGLIVHDEKDQEAPYAGALQLQQVWPLARLLTTRGLDHKLRSPEVVAAVVGYIQGEAELPHAVELAGDRLAQSALTREH</sequence>